<dbReference type="PROSITE" id="PS51034">
    <property type="entry name" value="ZP_2"/>
    <property type="match status" value="1"/>
</dbReference>
<dbReference type="InterPro" id="IPR001507">
    <property type="entry name" value="ZP_dom"/>
</dbReference>
<dbReference type="Pfam" id="PF08742">
    <property type="entry name" value="C8"/>
    <property type="match status" value="1"/>
</dbReference>
<feature type="domain" description="VWFD" evidence="5">
    <location>
        <begin position="218"/>
        <end position="400"/>
    </location>
</feature>
<feature type="chain" id="PRO_5018697021" evidence="3">
    <location>
        <begin position="27"/>
        <end position="777"/>
    </location>
</feature>
<keyword evidence="1 3" id="KW-0732">Signal</keyword>
<reference evidence="6" key="2">
    <citation type="submission" date="2025-09" db="UniProtKB">
        <authorList>
            <consortium name="Ensembl"/>
        </authorList>
    </citation>
    <scope>IDENTIFICATION</scope>
</reference>
<dbReference type="InterPro" id="IPR042235">
    <property type="entry name" value="ZP-C_dom"/>
</dbReference>
<dbReference type="GeneTree" id="ENSGT00940000156038"/>
<sequence length="777" mass="86523">MFAVRHLRICICVVLLFLCSVAATLSQTFTSSGEINITLCPITYYGHKYEKVYVAFNNSKFALCFTDTHKVADQNDCILVSGGTADNGNWSVLTQEIPTGSGIHQMLPSLKHRGQCVNVIPLKDSHHSKVSLFFFFKVYLTKLTLLDYYYYPPSNTVKLPHMDPPSQIPGFVYMTNTTVSDPYLCSTVTCDVNGVATAVRECPPMHHCQGNGSCTFNTMCTLTGSTVIDFTGRVHTIPDRCGYNLMTSDNIPNVRIHGVFWERRRKDVSFLDHVILHLDSQDVQIRLLQGGRVKVTKVVHNVELSKSQSGVTAKIFDSNYTLSVFFDGNTAQIHLMGKNGAVVDGLCGNSSLDFNHERVAEHSVAGCEERYEEADDLTINCKATTEWCHLMWQDPFTQCHVHINPEPFVSACVNNLSRYPALDGLKCDLMEAYVRACHDQSNVSIDGWRSMAGPQALCQDKYCSKHEFCGEGYDGETHCLCRAIFASNYRSMDTFGEPMVCSHSSASMDMFCCLLAEKGIDYTKLHLNDERCKGVIDNETHMVKFNFSRDTTCGAVIKVCTPANNTKISYQNIIATPNISTVVTRSNKLLMDFSCHFDQPDLEGMAIRMIDSPVIKHFTSGEWNYTLTMAAYTDPDRTRLVELSSGIRLNQKIWVEIKAYGLGGSAISLVTESCWATNQSASNGSLRYDLIIAGCPNPADETIQIEGNGEGTSNYFSFNAFKFLDNNNEMFLHCRVELCVQQGDSCIRMCNHAGRRRRSVPTTVADGGPSVITMAWA</sequence>
<dbReference type="Ensembl" id="ENSHCOT00000024568.1">
    <property type="protein sequence ID" value="ENSHCOP00000016411.1"/>
    <property type="gene ID" value="ENSHCOG00000020342.1"/>
</dbReference>
<dbReference type="PROSITE" id="PS51233">
    <property type="entry name" value="VWFD"/>
    <property type="match status" value="1"/>
</dbReference>
<feature type="domain" description="ZP" evidence="4">
    <location>
        <begin position="500"/>
        <end position="757"/>
    </location>
</feature>
<evidence type="ECO:0000259" key="4">
    <source>
        <dbReference type="PROSITE" id="PS51034"/>
    </source>
</evidence>
<dbReference type="PANTHER" id="PTHR14002">
    <property type="entry name" value="ENDOGLIN/TGF-BETA RECEPTOR TYPE III"/>
    <property type="match status" value="1"/>
</dbReference>
<dbReference type="Gene3D" id="2.60.40.4100">
    <property type="entry name" value="Zona pellucida, ZP-C domain"/>
    <property type="match status" value="1"/>
</dbReference>
<accession>A0A3Q2YEM4</accession>
<dbReference type="Gene3D" id="2.60.40.3210">
    <property type="entry name" value="Zona pellucida, ZP-N domain"/>
    <property type="match status" value="1"/>
</dbReference>
<dbReference type="OMA" id="TMEAYTS"/>
<dbReference type="SMART" id="SM00241">
    <property type="entry name" value="ZP"/>
    <property type="match status" value="1"/>
</dbReference>
<protein>
    <submittedName>
        <fullName evidence="6">Uncharacterized LOC109519237</fullName>
    </submittedName>
</protein>
<keyword evidence="7" id="KW-1185">Reference proteome</keyword>
<evidence type="ECO:0000256" key="1">
    <source>
        <dbReference type="ARBA" id="ARBA00022729"/>
    </source>
</evidence>
<evidence type="ECO:0000256" key="3">
    <source>
        <dbReference type="SAM" id="SignalP"/>
    </source>
</evidence>
<reference evidence="6" key="1">
    <citation type="submission" date="2025-08" db="UniProtKB">
        <authorList>
            <consortium name="Ensembl"/>
        </authorList>
    </citation>
    <scope>IDENTIFICATION</scope>
</reference>
<feature type="signal peptide" evidence="3">
    <location>
        <begin position="1"/>
        <end position="26"/>
    </location>
</feature>
<keyword evidence="2" id="KW-1015">Disulfide bond</keyword>
<organism evidence="6 7">
    <name type="scientific">Hippocampus comes</name>
    <name type="common">Tiger tail seahorse</name>
    <dbReference type="NCBI Taxonomy" id="109280"/>
    <lineage>
        <taxon>Eukaryota</taxon>
        <taxon>Metazoa</taxon>
        <taxon>Chordata</taxon>
        <taxon>Craniata</taxon>
        <taxon>Vertebrata</taxon>
        <taxon>Euteleostomi</taxon>
        <taxon>Actinopterygii</taxon>
        <taxon>Neopterygii</taxon>
        <taxon>Teleostei</taxon>
        <taxon>Neoteleostei</taxon>
        <taxon>Acanthomorphata</taxon>
        <taxon>Syngnathiaria</taxon>
        <taxon>Syngnathiformes</taxon>
        <taxon>Syngnathoidei</taxon>
        <taxon>Syngnathidae</taxon>
        <taxon>Hippocampus</taxon>
    </lineage>
</organism>
<evidence type="ECO:0000256" key="2">
    <source>
        <dbReference type="ARBA" id="ARBA00023157"/>
    </source>
</evidence>
<evidence type="ECO:0000313" key="7">
    <source>
        <dbReference type="Proteomes" id="UP000264820"/>
    </source>
</evidence>
<dbReference type="PANTHER" id="PTHR14002:SF50">
    <property type="entry name" value="ALPHA-TECTORIN-LIKE-RELATED"/>
    <property type="match status" value="1"/>
</dbReference>
<dbReference type="Pfam" id="PF00100">
    <property type="entry name" value="Zona_pellucida"/>
    <property type="match status" value="1"/>
</dbReference>
<proteinExistence type="predicted"/>
<dbReference type="InterPro" id="IPR055355">
    <property type="entry name" value="ZP-C"/>
</dbReference>
<name>A0A3Q2YEM4_HIPCM</name>
<dbReference type="InterPro" id="IPR001846">
    <property type="entry name" value="VWF_type-D"/>
</dbReference>
<dbReference type="AlphaFoldDB" id="A0A3Q2YEM4"/>
<evidence type="ECO:0000313" key="6">
    <source>
        <dbReference type="Ensembl" id="ENSHCOP00000016411.1"/>
    </source>
</evidence>
<dbReference type="SMART" id="SM00832">
    <property type="entry name" value="C8"/>
    <property type="match status" value="1"/>
</dbReference>
<dbReference type="STRING" id="109280.ENSHCOP00000016411"/>
<evidence type="ECO:0000259" key="5">
    <source>
        <dbReference type="PROSITE" id="PS51233"/>
    </source>
</evidence>
<dbReference type="InterPro" id="IPR014853">
    <property type="entry name" value="VWF/SSPO/ZAN-like_Cys-rich_dom"/>
</dbReference>
<dbReference type="Proteomes" id="UP000264820">
    <property type="component" value="Unplaced"/>
</dbReference>